<dbReference type="EMBL" id="MLCB01000199">
    <property type="protein sequence ID" value="OJI92162.1"/>
    <property type="molecule type" value="Genomic_DNA"/>
</dbReference>
<feature type="chain" id="PRO_5012724838" evidence="4">
    <location>
        <begin position="26"/>
        <end position="328"/>
    </location>
</feature>
<dbReference type="PANTHER" id="PTHR33376:SF2">
    <property type="entry name" value="DICARBOXYLATE-BINDING PERIPLASMIC PROTEIN"/>
    <property type="match status" value="1"/>
</dbReference>
<dbReference type="InterPro" id="IPR019546">
    <property type="entry name" value="TAT_signal_bac_arc"/>
</dbReference>
<dbReference type="GO" id="GO:0042597">
    <property type="term" value="C:periplasmic space"/>
    <property type="evidence" value="ECO:0007669"/>
    <property type="project" value="UniProtKB-SubCell"/>
</dbReference>
<accession>A0A1L9NSI7</accession>
<dbReference type="GO" id="GO:0030246">
    <property type="term" value="F:carbohydrate binding"/>
    <property type="evidence" value="ECO:0007669"/>
    <property type="project" value="TreeGrafter"/>
</dbReference>
<comment type="caution">
    <text evidence="5">The sequence shown here is derived from an EMBL/GenBank/DDBJ whole genome shotgun (WGS) entry which is preliminary data.</text>
</comment>
<dbReference type="Pfam" id="PF03480">
    <property type="entry name" value="DctP"/>
    <property type="match status" value="1"/>
</dbReference>
<protein>
    <submittedName>
        <fullName evidence="5">2,3-diketo-L-gulonate-binding periplasmic protein YiaO</fullName>
    </submittedName>
</protein>
<evidence type="ECO:0000313" key="6">
    <source>
        <dbReference type="Proteomes" id="UP000184514"/>
    </source>
</evidence>
<keyword evidence="2 4" id="KW-0732">Signal</keyword>
<evidence type="ECO:0000256" key="3">
    <source>
        <dbReference type="ARBA" id="ARBA00022764"/>
    </source>
</evidence>
<dbReference type="AlphaFoldDB" id="A0A1L9NSI7"/>
<evidence type="ECO:0000256" key="2">
    <source>
        <dbReference type="ARBA" id="ARBA00022729"/>
    </source>
</evidence>
<reference evidence="5 6" key="1">
    <citation type="submission" date="2016-10" db="EMBL/GenBank/DDBJ databases">
        <title>Genome sequence of Planktotalea frisia SH6-1.</title>
        <authorList>
            <person name="Poehlein A."/>
            <person name="Bakenhus I."/>
            <person name="Voget S."/>
            <person name="Brinkhoff T."/>
            <person name="Simon M."/>
        </authorList>
    </citation>
    <scope>NUCLEOTIDE SEQUENCE [LARGE SCALE GENOMIC DNA]</scope>
    <source>
        <strain evidence="5 6">SH6-1</strain>
    </source>
</reference>
<keyword evidence="3" id="KW-0574">Periplasm</keyword>
<dbReference type="STRING" id="696762.PFRI_36290"/>
<proteinExistence type="predicted"/>
<dbReference type="NCBIfam" id="TIGR01409">
    <property type="entry name" value="TAT_signal_seq"/>
    <property type="match status" value="1"/>
</dbReference>
<gene>
    <name evidence="5" type="primary">yiaO_8</name>
    <name evidence="5" type="ORF">PFRI_36290</name>
</gene>
<evidence type="ECO:0000256" key="4">
    <source>
        <dbReference type="SAM" id="SignalP"/>
    </source>
</evidence>
<dbReference type="Proteomes" id="UP000184514">
    <property type="component" value="Unassembled WGS sequence"/>
</dbReference>
<dbReference type="NCBIfam" id="NF037995">
    <property type="entry name" value="TRAP_S1"/>
    <property type="match status" value="1"/>
</dbReference>
<dbReference type="RefSeq" id="WP_072632115.1">
    <property type="nucleotide sequence ID" value="NZ_MLCB01000199.1"/>
</dbReference>
<dbReference type="PANTHER" id="PTHR33376">
    <property type="match status" value="1"/>
</dbReference>
<evidence type="ECO:0000313" key="5">
    <source>
        <dbReference type="EMBL" id="OJI92162.1"/>
    </source>
</evidence>
<sequence length="328" mass="35610">MERRTFLKTTTLAAAALAAPGLVRAQSAKTLRIGTITPGSHFWTQTMDRVGTSLAEKSGGMFKTQVFPSGQLGNEATMIQQIQAGGLEMGFLTVAEFSNRIDDMGALFAPYLVPDVTHASKLLTGATATGMLDQFTSLGMKGLGFGLGGMRHLISRDEAQTSADLSGRKYRITPFAALRDFYELMGVAPTPVPLPGLFDALANGQVDGADIDLELAWKLKLYDQAPNLKTTSQMMFPVVAVVSGRYWAALSDEEKMMLSETVSEQIDWLFSQYIEFEPKWLDDLKGTGMNVTTAEPAFFGDTLSEWAGIWEPKAPSIIGLREEAAALM</sequence>
<dbReference type="InterPro" id="IPR018389">
    <property type="entry name" value="DctP_fam"/>
</dbReference>
<dbReference type="Gene3D" id="3.40.190.170">
    <property type="entry name" value="Bacterial extracellular solute-binding protein, family 7"/>
    <property type="match status" value="1"/>
</dbReference>
<name>A0A1L9NSI7_9RHOB</name>
<dbReference type="InterPro" id="IPR006311">
    <property type="entry name" value="TAT_signal"/>
</dbReference>
<organism evidence="5 6">
    <name type="scientific">Planktotalea frisia</name>
    <dbReference type="NCBI Taxonomy" id="696762"/>
    <lineage>
        <taxon>Bacteria</taxon>
        <taxon>Pseudomonadati</taxon>
        <taxon>Pseudomonadota</taxon>
        <taxon>Alphaproteobacteria</taxon>
        <taxon>Rhodobacterales</taxon>
        <taxon>Paracoccaceae</taxon>
        <taxon>Planktotalea</taxon>
    </lineage>
</organism>
<evidence type="ECO:0000256" key="1">
    <source>
        <dbReference type="ARBA" id="ARBA00004418"/>
    </source>
</evidence>
<dbReference type="OrthoDB" id="9803763at2"/>
<dbReference type="GO" id="GO:0055085">
    <property type="term" value="P:transmembrane transport"/>
    <property type="evidence" value="ECO:0007669"/>
    <property type="project" value="InterPro"/>
</dbReference>
<keyword evidence="6" id="KW-1185">Reference proteome</keyword>
<dbReference type="InterPro" id="IPR038404">
    <property type="entry name" value="TRAP_DctP_sf"/>
</dbReference>
<dbReference type="CDD" id="cd13603">
    <property type="entry name" value="PBP2_TRAP_Siap_TeaA_like"/>
    <property type="match status" value="1"/>
</dbReference>
<dbReference type="PROSITE" id="PS51318">
    <property type="entry name" value="TAT"/>
    <property type="match status" value="1"/>
</dbReference>
<comment type="subcellular location">
    <subcellularLocation>
        <location evidence="1">Periplasm</location>
    </subcellularLocation>
</comment>
<feature type="signal peptide" evidence="4">
    <location>
        <begin position="1"/>
        <end position="25"/>
    </location>
</feature>